<dbReference type="Pfam" id="PF02597">
    <property type="entry name" value="ThiS"/>
    <property type="match status" value="1"/>
</dbReference>
<reference evidence="1 2" key="1">
    <citation type="submission" date="2019-01" db="EMBL/GenBank/DDBJ databases">
        <title>Egibacter rhizosphaerae EGI 80759T.</title>
        <authorList>
            <person name="Chen D.-D."/>
            <person name="Tian Y."/>
            <person name="Jiao J.-Y."/>
            <person name="Zhang X.-T."/>
            <person name="Zhang Y.-G."/>
            <person name="Zhang Y."/>
            <person name="Xiao M."/>
            <person name="Shu W.-S."/>
            <person name="Li W.-J."/>
        </authorList>
    </citation>
    <scope>NUCLEOTIDE SEQUENCE [LARGE SCALE GENOMIC DNA]</scope>
    <source>
        <strain evidence="1 2">EGI 80759</strain>
    </source>
</reference>
<dbReference type="InterPro" id="IPR012675">
    <property type="entry name" value="Beta-grasp_dom_sf"/>
</dbReference>
<dbReference type="KEGG" id="erz:ER308_03710"/>
<dbReference type="CDD" id="cd17074">
    <property type="entry name" value="Ubl_CysO_like"/>
    <property type="match status" value="1"/>
</dbReference>
<dbReference type="EMBL" id="CP036402">
    <property type="protein sequence ID" value="QBI18742.1"/>
    <property type="molecule type" value="Genomic_DNA"/>
</dbReference>
<dbReference type="Gene3D" id="3.10.20.30">
    <property type="match status" value="1"/>
</dbReference>
<dbReference type="InterPro" id="IPR003749">
    <property type="entry name" value="ThiS/MoaD-like"/>
</dbReference>
<keyword evidence="2" id="KW-1185">Reference proteome</keyword>
<dbReference type="AlphaFoldDB" id="A0A411YC57"/>
<organism evidence="1 2">
    <name type="scientific">Egibacter rhizosphaerae</name>
    <dbReference type="NCBI Taxonomy" id="1670831"/>
    <lineage>
        <taxon>Bacteria</taxon>
        <taxon>Bacillati</taxon>
        <taxon>Actinomycetota</taxon>
        <taxon>Nitriliruptoria</taxon>
        <taxon>Egibacterales</taxon>
        <taxon>Egibacteraceae</taxon>
        <taxon>Egibacter</taxon>
    </lineage>
</organism>
<dbReference type="Proteomes" id="UP000291469">
    <property type="component" value="Chromosome"/>
</dbReference>
<dbReference type="InterPro" id="IPR010038">
    <property type="entry name" value="MoaD_arc-typ"/>
</dbReference>
<dbReference type="SUPFAM" id="SSF54285">
    <property type="entry name" value="MoaD/ThiS"/>
    <property type="match status" value="1"/>
</dbReference>
<dbReference type="PANTHER" id="PTHR38031:SF1">
    <property type="entry name" value="SULFUR CARRIER PROTEIN CYSO"/>
    <property type="match status" value="1"/>
</dbReference>
<dbReference type="InterPro" id="IPR052045">
    <property type="entry name" value="Sulfur_Carrier/Prot_Modifier"/>
</dbReference>
<dbReference type="NCBIfam" id="TIGR01687">
    <property type="entry name" value="moaD_arch"/>
    <property type="match status" value="1"/>
</dbReference>
<name>A0A411YC57_9ACTN</name>
<dbReference type="OrthoDB" id="9156098at2"/>
<sequence length="93" mass="10102">MTVEVRVPTVLRQHTGGESKVAAEGATLREAIDDLEARHGGIKERLVSEQGDLHRFINLYVNDEDVRFLSGIDTPLDEGDSIAILPAVAGGHR</sequence>
<protein>
    <submittedName>
        <fullName evidence="1">MoaD/ThiS family protein</fullName>
    </submittedName>
</protein>
<evidence type="ECO:0000313" key="1">
    <source>
        <dbReference type="EMBL" id="QBI18742.1"/>
    </source>
</evidence>
<accession>A0A411YC57</accession>
<dbReference type="InterPro" id="IPR016155">
    <property type="entry name" value="Mopterin_synth/thiamin_S_b"/>
</dbReference>
<gene>
    <name evidence="1" type="ORF">ER308_03710</name>
</gene>
<evidence type="ECO:0000313" key="2">
    <source>
        <dbReference type="Proteomes" id="UP000291469"/>
    </source>
</evidence>
<dbReference type="PANTHER" id="PTHR38031">
    <property type="entry name" value="SULFUR CARRIER PROTEIN SLR0821-RELATED"/>
    <property type="match status" value="1"/>
</dbReference>
<dbReference type="RefSeq" id="WP_131153740.1">
    <property type="nucleotide sequence ID" value="NZ_CP036402.1"/>
</dbReference>
<dbReference type="NCBIfam" id="NF041918">
    <property type="entry name" value="SAMP1"/>
    <property type="match status" value="1"/>
</dbReference>
<dbReference type="InterPro" id="IPR054834">
    <property type="entry name" value="SAMP1_3"/>
</dbReference>
<proteinExistence type="predicted"/>